<evidence type="ECO:0000313" key="5">
    <source>
        <dbReference type="EMBL" id="MDR6512663.1"/>
    </source>
</evidence>
<organism evidence="5 6">
    <name type="scientific">Novosphingobium capsulatum</name>
    <dbReference type="NCBI Taxonomy" id="13688"/>
    <lineage>
        <taxon>Bacteria</taxon>
        <taxon>Pseudomonadati</taxon>
        <taxon>Pseudomonadota</taxon>
        <taxon>Alphaproteobacteria</taxon>
        <taxon>Sphingomonadales</taxon>
        <taxon>Sphingomonadaceae</taxon>
        <taxon>Novosphingobium</taxon>
    </lineage>
</organism>
<gene>
    <name evidence="5" type="ORF">J2792_003548</name>
</gene>
<dbReference type="SUPFAM" id="SSF46785">
    <property type="entry name" value="Winged helix' DNA-binding domain"/>
    <property type="match status" value="1"/>
</dbReference>
<comment type="caution">
    <text evidence="5">The sequence shown here is derived from an EMBL/GenBank/DDBJ whole genome shotgun (WGS) entry which is preliminary data.</text>
</comment>
<keyword evidence="1" id="KW-0805">Transcription regulation</keyword>
<reference evidence="5 6" key="1">
    <citation type="submission" date="2023-07" db="EMBL/GenBank/DDBJ databases">
        <title>Sorghum-associated microbial communities from plants grown in Nebraska, USA.</title>
        <authorList>
            <person name="Schachtman D."/>
        </authorList>
    </citation>
    <scope>NUCLEOTIDE SEQUENCE [LARGE SCALE GENOMIC DNA]</scope>
    <source>
        <strain evidence="5 6">DS1027</strain>
    </source>
</reference>
<dbReference type="InterPro" id="IPR008920">
    <property type="entry name" value="TF_FadR/GntR_C"/>
</dbReference>
<dbReference type="InterPro" id="IPR011711">
    <property type="entry name" value="GntR_C"/>
</dbReference>
<sequence length="215" mass="23513">MSLVVRTLADRIFDLVREKVVSGELAQDQPIRQDALAAEFGVSKIPLREALARLEQENLLVSHANRGYFVRAMSADEAEEIYALRLAIEPAAVGLAALAATDAERAAATAAMDALDKAAAGQAEQVAMRNREFHVALARPCRRVLTVQLIERLQFLSERYTVAHLAPAGRGDRAHDEHNGLLQAWLARDAARAEELAAAHITGTLQDLRQQLHQA</sequence>
<dbReference type="SMART" id="SM00895">
    <property type="entry name" value="FCD"/>
    <property type="match status" value="1"/>
</dbReference>
<dbReference type="InterPro" id="IPR036388">
    <property type="entry name" value="WH-like_DNA-bd_sf"/>
</dbReference>
<dbReference type="RefSeq" id="WP_309806153.1">
    <property type="nucleotide sequence ID" value="NZ_JAVDRD010000011.1"/>
</dbReference>
<name>A0ABU1MQP9_9SPHN</name>
<dbReference type="Gene3D" id="1.10.10.10">
    <property type="entry name" value="Winged helix-like DNA-binding domain superfamily/Winged helix DNA-binding domain"/>
    <property type="match status" value="1"/>
</dbReference>
<keyword evidence="3" id="KW-0804">Transcription</keyword>
<dbReference type="PANTHER" id="PTHR43537">
    <property type="entry name" value="TRANSCRIPTIONAL REGULATOR, GNTR FAMILY"/>
    <property type="match status" value="1"/>
</dbReference>
<evidence type="ECO:0000256" key="1">
    <source>
        <dbReference type="ARBA" id="ARBA00023015"/>
    </source>
</evidence>
<evidence type="ECO:0000313" key="6">
    <source>
        <dbReference type="Proteomes" id="UP001184150"/>
    </source>
</evidence>
<dbReference type="Pfam" id="PF00392">
    <property type="entry name" value="GntR"/>
    <property type="match status" value="1"/>
</dbReference>
<dbReference type="InterPro" id="IPR036390">
    <property type="entry name" value="WH_DNA-bd_sf"/>
</dbReference>
<feature type="domain" description="HTH gntR-type" evidence="4">
    <location>
        <begin position="6"/>
        <end position="73"/>
    </location>
</feature>
<dbReference type="Proteomes" id="UP001184150">
    <property type="component" value="Unassembled WGS sequence"/>
</dbReference>
<dbReference type="SUPFAM" id="SSF48008">
    <property type="entry name" value="GntR ligand-binding domain-like"/>
    <property type="match status" value="1"/>
</dbReference>
<keyword evidence="2 5" id="KW-0238">DNA-binding</keyword>
<dbReference type="Pfam" id="PF07729">
    <property type="entry name" value="FCD"/>
    <property type="match status" value="1"/>
</dbReference>
<dbReference type="InterPro" id="IPR000524">
    <property type="entry name" value="Tscrpt_reg_HTH_GntR"/>
</dbReference>
<protein>
    <submittedName>
        <fullName evidence="5">DNA-binding GntR family transcriptional regulator</fullName>
    </submittedName>
</protein>
<dbReference type="EMBL" id="JAVDRD010000011">
    <property type="protein sequence ID" value="MDR6512663.1"/>
    <property type="molecule type" value="Genomic_DNA"/>
</dbReference>
<evidence type="ECO:0000259" key="4">
    <source>
        <dbReference type="PROSITE" id="PS50949"/>
    </source>
</evidence>
<proteinExistence type="predicted"/>
<dbReference type="PROSITE" id="PS50949">
    <property type="entry name" value="HTH_GNTR"/>
    <property type="match status" value="1"/>
</dbReference>
<accession>A0ABU1MQP9</accession>
<dbReference type="GO" id="GO:0003677">
    <property type="term" value="F:DNA binding"/>
    <property type="evidence" value="ECO:0007669"/>
    <property type="project" value="UniProtKB-KW"/>
</dbReference>
<evidence type="ECO:0000256" key="3">
    <source>
        <dbReference type="ARBA" id="ARBA00023163"/>
    </source>
</evidence>
<dbReference type="Gene3D" id="1.20.120.530">
    <property type="entry name" value="GntR ligand-binding domain-like"/>
    <property type="match status" value="1"/>
</dbReference>
<dbReference type="CDD" id="cd07377">
    <property type="entry name" value="WHTH_GntR"/>
    <property type="match status" value="1"/>
</dbReference>
<evidence type="ECO:0000256" key="2">
    <source>
        <dbReference type="ARBA" id="ARBA00023125"/>
    </source>
</evidence>
<keyword evidence="6" id="KW-1185">Reference proteome</keyword>
<dbReference type="SMART" id="SM00345">
    <property type="entry name" value="HTH_GNTR"/>
    <property type="match status" value="1"/>
</dbReference>
<dbReference type="PANTHER" id="PTHR43537:SF49">
    <property type="entry name" value="TRANSCRIPTIONAL REGULATORY PROTEIN"/>
    <property type="match status" value="1"/>
</dbReference>